<evidence type="ECO:0000259" key="2">
    <source>
        <dbReference type="Pfam" id="PF09917"/>
    </source>
</evidence>
<accession>A0A318QG69</accession>
<feature type="signal peptide" evidence="1">
    <location>
        <begin position="1"/>
        <end position="25"/>
    </location>
</feature>
<evidence type="ECO:0000313" key="3">
    <source>
        <dbReference type="EMBL" id="PYD78045.1"/>
    </source>
</evidence>
<comment type="caution">
    <text evidence="3">The sequence shown here is derived from an EMBL/GenBank/DDBJ whole genome shotgun (WGS) entry which is preliminary data.</text>
</comment>
<dbReference type="RefSeq" id="WP_110569861.1">
    <property type="nucleotide sequence ID" value="NZ_CP137147.1"/>
</dbReference>
<dbReference type="PANTHER" id="PTHR36919">
    <property type="entry name" value="BLR1215 PROTEIN"/>
    <property type="match status" value="1"/>
</dbReference>
<dbReference type="InterPro" id="IPR019223">
    <property type="entry name" value="DUF2147"/>
</dbReference>
<keyword evidence="1" id="KW-0732">Signal</keyword>
<sequence>MHTAQKATGVSLLLSALIAGVAVHAQVPPASTLPPAVLGQWVTKNHKGVFEIAPCGTHLCGTLVGLDYSDSVPRDRTGRPECGLPMLRDFARDPEQADRWNGSILDPNTNHVYQARIWVNQAGQLKLRGYLGIPLFGQTQTWLPYGGHIGPNCRMTP</sequence>
<evidence type="ECO:0000256" key="1">
    <source>
        <dbReference type="SAM" id="SignalP"/>
    </source>
</evidence>
<proteinExistence type="predicted"/>
<protein>
    <recommendedName>
        <fullName evidence="2">DUF2147 domain-containing protein</fullName>
    </recommendedName>
</protein>
<name>A0A318QG69_9PROT</name>
<reference evidence="3 4" key="1">
    <citation type="submission" date="2017-07" db="EMBL/GenBank/DDBJ databases">
        <title>A draft genome sequence of Komagataeibacter sucrofermentans LMG 18788.</title>
        <authorList>
            <person name="Skraban J."/>
            <person name="Cleenwerck I."/>
            <person name="Vandamme P."/>
            <person name="Trcek J."/>
        </authorList>
    </citation>
    <scope>NUCLEOTIDE SEQUENCE [LARGE SCALE GENOMIC DNA]</scope>
    <source>
        <strain evidence="3 4">LMG 18788</strain>
    </source>
</reference>
<feature type="domain" description="DUF2147" evidence="2">
    <location>
        <begin position="39"/>
        <end position="142"/>
    </location>
</feature>
<dbReference type="EMBL" id="NKUA01000019">
    <property type="protein sequence ID" value="PYD78045.1"/>
    <property type="molecule type" value="Genomic_DNA"/>
</dbReference>
<dbReference type="PANTHER" id="PTHR36919:SF3">
    <property type="entry name" value="BLL5882 PROTEIN"/>
    <property type="match status" value="1"/>
</dbReference>
<keyword evidence="4" id="KW-1185">Reference proteome</keyword>
<dbReference type="Proteomes" id="UP000247814">
    <property type="component" value="Unassembled WGS sequence"/>
</dbReference>
<organism evidence="3 4">
    <name type="scientific">Komagataeibacter sucrofermentans</name>
    <dbReference type="NCBI Taxonomy" id="1053551"/>
    <lineage>
        <taxon>Bacteria</taxon>
        <taxon>Pseudomonadati</taxon>
        <taxon>Pseudomonadota</taxon>
        <taxon>Alphaproteobacteria</taxon>
        <taxon>Acetobacterales</taxon>
        <taxon>Acetobacteraceae</taxon>
        <taxon>Komagataeibacter</taxon>
    </lineage>
</organism>
<dbReference type="OrthoDB" id="9811671at2"/>
<dbReference type="Gene3D" id="2.40.128.520">
    <property type="match status" value="1"/>
</dbReference>
<feature type="chain" id="PRO_5016425948" description="DUF2147 domain-containing protein" evidence="1">
    <location>
        <begin position="26"/>
        <end position="157"/>
    </location>
</feature>
<gene>
    <name evidence="3" type="ORF">CFR77_12655</name>
</gene>
<dbReference type="Pfam" id="PF09917">
    <property type="entry name" value="DUF2147"/>
    <property type="match status" value="1"/>
</dbReference>
<dbReference type="AlphaFoldDB" id="A0A318QG69"/>
<evidence type="ECO:0000313" key="4">
    <source>
        <dbReference type="Proteomes" id="UP000247814"/>
    </source>
</evidence>